<dbReference type="GO" id="GO:0005829">
    <property type="term" value="C:cytosol"/>
    <property type="evidence" value="ECO:0007669"/>
    <property type="project" value="TreeGrafter"/>
</dbReference>
<comment type="similarity">
    <text evidence="2">Belongs to the protein kinase superfamily. RIO-type Ser/Thr kinase family.</text>
</comment>
<dbReference type="GO" id="GO:0030490">
    <property type="term" value="P:maturation of SSU-rRNA"/>
    <property type="evidence" value="ECO:0007669"/>
    <property type="project" value="TreeGrafter"/>
</dbReference>
<gene>
    <name evidence="14" type="ORF">MetMK1DRAFT_00020920</name>
</gene>
<dbReference type="SUPFAM" id="SSF46785">
    <property type="entry name" value="Winged helix' DNA-binding domain"/>
    <property type="match status" value="1"/>
</dbReference>
<dbReference type="PANTHER" id="PTHR45852:SF1">
    <property type="entry name" value="SERINE_THREONINE-PROTEIN KINASE RIO2"/>
    <property type="match status" value="1"/>
</dbReference>
<dbReference type="EMBL" id="JH597768">
    <property type="protein sequence ID" value="EHP69342.1"/>
    <property type="molecule type" value="Genomic_DNA"/>
</dbReference>
<dbReference type="GO" id="GO:0004674">
    <property type="term" value="F:protein serine/threonine kinase activity"/>
    <property type="evidence" value="ECO:0007669"/>
    <property type="project" value="UniProtKB-KW"/>
</dbReference>
<evidence type="ECO:0000256" key="10">
    <source>
        <dbReference type="ARBA" id="ARBA00022842"/>
    </source>
</evidence>
<evidence type="ECO:0000313" key="14">
    <source>
        <dbReference type="EMBL" id="EHP69342.1"/>
    </source>
</evidence>
<dbReference type="InterPro" id="IPR000687">
    <property type="entry name" value="RIO_kinase"/>
</dbReference>
<dbReference type="Gene3D" id="1.10.10.10">
    <property type="entry name" value="Winged helix-like DNA-binding domain superfamily/Winged helix DNA-binding domain"/>
    <property type="match status" value="1"/>
</dbReference>
<dbReference type="eggNOG" id="arCOG01181">
    <property type="taxonomic scope" value="Archaea"/>
</dbReference>
<evidence type="ECO:0000256" key="7">
    <source>
        <dbReference type="ARBA" id="ARBA00022741"/>
    </source>
</evidence>
<organism evidence="14 15">
    <name type="scientific">Metallosphaera yellowstonensis MK1</name>
    <dbReference type="NCBI Taxonomy" id="671065"/>
    <lineage>
        <taxon>Archaea</taxon>
        <taxon>Thermoproteota</taxon>
        <taxon>Thermoprotei</taxon>
        <taxon>Sulfolobales</taxon>
        <taxon>Sulfolobaceae</taxon>
        <taxon>Metallosphaera</taxon>
    </lineage>
</organism>
<keyword evidence="4 14" id="KW-0723">Serine/threonine-protein kinase</keyword>
<keyword evidence="7" id="KW-0547">Nucleotide-binding</keyword>
<dbReference type="InterPro" id="IPR018934">
    <property type="entry name" value="RIO_dom"/>
</dbReference>
<dbReference type="InterPro" id="IPR036388">
    <property type="entry name" value="WH-like_DNA-bd_sf"/>
</dbReference>
<evidence type="ECO:0000256" key="4">
    <source>
        <dbReference type="ARBA" id="ARBA00022527"/>
    </source>
</evidence>
<sequence length="286" mass="32144">MPSLTLAERVAVTDQLDYAVLKYLLNNRGKFEYVPKSIIRDNTGLTNGELEVSLLKLLKTGALLKTKVRGEDSYSITFTGLDILATKGLYAKRVLKRLGIVVGEGKESQVVYGYDFDDNLLVVKFHRVGRRSYKRNVRGDTTIKDWVLKTLGNARREYEAMNCVKQNMGNVPKPLGLSINAVALEFVEGVQLNKAELRDPQKALDSVLGTLRVAYVYCGGLVHGDLSPYNVMVDSSENVFVIDWPQATRDDILLINDLKNILGHFKEKYGLDYDMDRVEEYVKGKA</sequence>
<keyword evidence="15" id="KW-1185">Reference proteome</keyword>
<evidence type="ECO:0000256" key="12">
    <source>
        <dbReference type="ARBA" id="ARBA00048679"/>
    </source>
</evidence>
<dbReference type="EC" id="2.7.11.1" evidence="3"/>
<keyword evidence="10" id="KW-0460">Magnesium</keyword>
<comment type="catalytic activity">
    <reaction evidence="11">
        <text>L-threonyl-[protein] + ATP = O-phospho-L-threonyl-[protein] + ADP + H(+)</text>
        <dbReference type="Rhea" id="RHEA:46608"/>
        <dbReference type="Rhea" id="RHEA-COMP:11060"/>
        <dbReference type="Rhea" id="RHEA-COMP:11605"/>
        <dbReference type="ChEBI" id="CHEBI:15378"/>
        <dbReference type="ChEBI" id="CHEBI:30013"/>
        <dbReference type="ChEBI" id="CHEBI:30616"/>
        <dbReference type="ChEBI" id="CHEBI:61977"/>
        <dbReference type="ChEBI" id="CHEBI:456216"/>
        <dbReference type="EC" id="2.7.11.1"/>
    </reaction>
</comment>
<comment type="catalytic activity">
    <reaction evidence="12">
        <text>L-seryl-[protein] + ATP = O-phospho-L-seryl-[protein] + ADP + H(+)</text>
        <dbReference type="Rhea" id="RHEA:17989"/>
        <dbReference type="Rhea" id="RHEA-COMP:9863"/>
        <dbReference type="Rhea" id="RHEA-COMP:11604"/>
        <dbReference type="ChEBI" id="CHEBI:15378"/>
        <dbReference type="ChEBI" id="CHEBI:29999"/>
        <dbReference type="ChEBI" id="CHEBI:30616"/>
        <dbReference type="ChEBI" id="CHEBI:83421"/>
        <dbReference type="ChEBI" id="CHEBI:456216"/>
        <dbReference type="EC" id="2.7.11.1"/>
    </reaction>
</comment>
<dbReference type="Pfam" id="PF09202">
    <property type="entry name" value="Rio2_N"/>
    <property type="match status" value="1"/>
</dbReference>
<dbReference type="OrthoDB" id="50101at2157"/>
<keyword evidence="6" id="KW-0479">Metal-binding</keyword>
<feature type="domain" description="RIO kinase" evidence="13">
    <location>
        <begin position="67"/>
        <end position="284"/>
    </location>
</feature>
<dbReference type="PANTHER" id="PTHR45852">
    <property type="entry name" value="SER/THR-PROTEIN KINASE RIO2"/>
    <property type="match status" value="1"/>
</dbReference>
<evidence type="ECO:0000256" key="5">
    <source>
        <dbReference type="ARBA" id="ARBA00022679"/>
    </source>
</evidence>
<dbReference type="STRING" id="671065.MetMK1DRAFT_00020920"/>
<evidence type="ECO:0000256" key="3">
    <source>
        <dbReference type="ARBA" id="ARBA00012513"/>
    </source>
</evidence>
<dbReference type="SUPFAM" id="SSF56112">
    <property type="entry name" value="Protein kinase-like (PK-like)"/>
    <property type="match status" value="1"/>
</dbReference>
<dbReference type="GO" id="GO:0005524">
    <property type="term" value="F:ATP binding"/>
    <property type="evidence" value="ECO:0007669"/>
    <property type="project" value="UniProtKB-KW"/>
</dbReference>
<dbReference type="RefSeq" id="WP_009073302.1">
    <property type="nucleotide sequence ID" value="NZ_JH597768.1"/>
</dbReference>
<proteinExistence type="inferred from homology"/>
<evidence type="ECO:0000256" key="9">
    <source>
        <dbReference type="ARBA" id="ARBA00022840"/>
    </source>
</evidence>
<dbReference type="InterPro" id="IPR008266">
    <property type="entry name" value="Tyr_kinase_AS"/>
</dbReference>
<evidence type="ECO:0000313" key="15">
    <source>
        <dbReference type="Proteomes" id="UP000003980"/>
    </source>
</evidence>
<reference evidence="14 15" key="1">
    <citation type="submission" date="2012-01" db="EMBL/GenBank/DDBJ databases">
        <title>Improved High-Quality Draft sequence of Metallosphaera yellowstonensis MK1.</title>
        <authorList>
            <consortium name="US DOE Joint Genome Institute"/>
            <person name="Lucas S."/>
            <person name="Han J."/>
            <person name="Cheng J.-F."/>
            <person name="Goodwin L."/>
            <person name="Pitluck S."/>
            <person name="Peters L."/>
            <person name="Teshima H."/>
            <person name="Detter J.C."/>
            <person name="Han C."/>
            <person name="Tapia R."/>
            <person name="Land M."/>
            <person name="Hauser L."/>
            <person name="Kyrpides N."/>
            <person name="Kozubal M."/>
            <person name="Macur R.E."/>
            <person name="Jay Z."/>
            <person name="Inskeep W."/>
            <person name="Woyke T."/>
        </authorList>
    </citation>
    <scope>NUCLEOTIDE SEQUENCE [LARGE SCALE GENOMIC DNA]</scope>
    <source>
        <strain evidence="14 15">MK1</strain>
    </source>
</reference>
<evidence type="ECO:0000256" key="11">
    <source>
        <dbReference type="ARBA" id="ARBA00047899"/>
    </source>
</evidence>
<dbReference type="GO" id="GO:0046872">
    <property type="term" value="F:metal ion binding"/>
    <property type="evidence" value="ECO:0007669"/>
    <property type="project" value="UniProtKB-KW"/>
</dbReference>
<keyword evidence="9" id="KW-0067">ATP-binding</keyword>
<dbReference type="Pfam" id="PF01163">
    <property type="entry name" value="RIO1"/>
    <property type="match status" value="1"/>
</dbReference>
<dbReference type="Gene3D" id="1.10.510.10">
    <property type="entry name" value="Transferase(Phosphotransferase) domain 1"/>
    <property type="match status" value="1"/>
</dbReference>
<keyword evidence="5" id="KW-0808">Transferase</keyword>
<dbReference type="HOGENOM" id="CLU_018693_1_0_2"/>
<evidence type="ECO:0000256" key="6">
    <source>
        <dbReference type="ARBA" id="ARBA00022723"/>
    </source>
</evidence>
<evidence type="ECO:0000256" key="8">
    <source>
        <dbReference type="ARBA" id="ARBA00022777"/>
    </source>
</evidence>
<dbReference type="PROSITE" id="PS00109">
    <property type="entry name" value="PROTEIN_KINASE_TYR"/>
    <property type="match status" value="1"/>
</dbReference>
<evidence type="ECO:0000256" key="1">
    <source>
        <dbReference type="ARBA" id="ARBA00001946"/>
    </source>
</evidence>
<dbReference type="InterPro" id="IPR036390">
    <property type="entry name" value="WH_DNA-bd_sf"/>
</dbReference>
<evidence type="ECO:0000259" key="13">
    <source>
        <dbReference type="SMART" id="SM00090"/>
    </source>
</evidence>
<dbReference type="SMART" id="SM00090">
    <property type="entry name" value="RIO"/>
    <property type="match status" value="1"/>
</dbReference>
<name>H2C6B5_9CREN</name>
<accession>H2C6B5</accession>
<protein>
    <recommendedName>
        <fullName evidence="3">non-specific serine/threonine protein kinase</fullName>
        <ecNumber evidence="3">2.7.11.1</ecNumber>
    </recommendedName>
</protein>
<comment type="cofactor">
    <cofactor evidence="1">
        <name>Mg(2+)</name>
        <dbReference type="ChEBI" id="CHEBI:18420"/>
    </cofactor>
</comment>
<evidence type="ECO:0000256" key="2">
    <source>
        <dbReference type="ARBA" id="ARBA00009196"/>
    </source>
</evidence>
<dbReference type="InterPro" id="IPR015285">
    <property type="entry name" value="RIO2_wHTH_N"/>
</dbReference>
<dbReference type="Gene3D" id="3.30.200.20">
    <property type="entry name" value="Phosphorylase Kinase, domain 1"/>
    <property type="match status" value="1"/>
</dbReference>
<dbReference type="AlphaFoldDB" id="H2C6B5"/>
<dbReference type="Proteomes" id="UP000003980">
    <property type="component" value="Unassembled WGS sequence"/>
</dbReference>
<keyword evidence="8 14" id="KW-0418">Kinase</keyword>
<dbReference type="GO" id="GO:0030688">
    <property type="term" value="C:preribosome, small subunit precursor"/>
    <property type="evidence" value="ECO:0007669"/>
    <property type="project" value="TreeGrafter"/>
</dbReference>
<dbReference type="InterPro" id="IPR011009">
    <property type="entry name" value="Kinase-like_dom_sf"/>
</dbReference>